<feature type="transmembrane region" description="Helical" evidence="1">
    <location>
        <begin position="97"/>
        <end position="120"/>
    </location>
</feature>
<reference evidence="3" key="2">
    <citation type="submission" date="2016-10" db="EMBL/GenBank/DDBJ databases">
        <authorList>
            <person name="de Groot N.N."/>
        </authorList>
    </citation>
    <scope>NUCLEOTIDE SEQUENCE [LARGE SCALE GENOMIC DNA]</scope>
    <source>
        <strain evidence="3">CGMCC 1.12397</strain>
    </source>
</reference>
<evidence type="ECO:0000313" key="2">
    <source>
        <dbReference type="EMBL" id="RDI69895.1"/>
    </source>
</evidence>
<feature type="transmembrane region" description="Helical" evidence="1">
    <location>
        <begin position="68"/>
        <end position="91"/>
    </location>
</feature>
<evidence type="ECO:0000313" key="4">
    <source>
        <dbReference type="Proteomes" id="UP000199289"/>
    </source>
</evidence>
<evidence type="ECO:0000313" key="3">
    <source>
        <dbReference type="EMBL" id="SDR07162.1"/>
    </source>
</evidence>
<dbReference type="EMBL" id="FNKQ01000005">
    <property type="protein sequence ID" value="SDR07162.1"/>
    <property type="molecule type" value="Genomic_DNA"/>
</dbReference>
<proteinExistence type="predicted"/>
<keyword evidence="5" id="KW-1185">Reference proteome</keyword>
<dbReference type="InterPro" id="IPR040493">
    <property type="entry name" value="DUF5518"/>
</dbReference>
<dbReference type="EMBL" id="QQST01000003">
    <property type="protein sequence ID" value="RDI69895.1"/>
    <property type="molecule type" value="Genomic_DNA"/>
</dbReference>
<dbReference type="OrthoDB" id="222327at2157"/>
<name>A0A1H1G1R2_9EURY</name>
<evidence type="ECO:0008006" key="6">
    <source>
        <dbReference type="Google" id="ProtNLM"/>
    </source>
</evidence>
<dbReference type="Pfam" id="PF17647">
    <property type="entry name" value="DUF5518"/>
    <property type="match status" value="1"/>
</dbReference>
<dbReference type="Proteomes" id="UP000255421">
    <property type="component" value="Unassembled WGS sequence"/>
</dbReference>
<evidence type="ECO:0000256" key="1">
    <source>
        <dbReference type="SAM" id="Phobius"/>
    </source>
</evidence>
<dbReference type="Proteomes" id="UP000199289">
    <property type="component" value="Unassembled WGS sequence"/>
</dbReference>
<evidence type="ECO:0000313" key="5">
    <source>
        <dbReference type="Proteomes" id="UP000255421"/>
    </source>
</evidence>
<dbReference type="AlphaFoldDB" id="A0A1H1G1R2"/>
<reference evidence="4" key="1">
    <citation type="submission" date="2016-10" db="EMBL/GenBank/DDBJ databases">
        <authorList>
            <person name="Varghese N."/>
            <person name="Submissions S."/>
        </authorList>
    </citation>
    <scope>NUCLEOTIDE SEQUENCE [LARGE SCALE GENOMIC DNA]</scope>
    <source>
        <strain evidence="4">CGMCC 1.12397</strain>
    </source>
</reference>
<sequence length="149" mass="14764">MPKIGPVAFEVSDTWKYALLGGLASIPFTTLGYLETGSELSLSPVLFGGLLAGYLAQRNTGTSSGVGFRAGLVGGLPVLLVLADVLAATSGLAGPTWFVAVGIALALGFVAVVAALVFGLSGLVGVIGGRIGGWLAGSGGRRHPPAIST</sequence>
<keyword evidence="1" id="KW-1133">Transmembrane helix</keyword>
<protein>
    <recommendedName>
        <fullName evidence="6">DUF5518 domain-containing protein</fullName>
    </recommendedName>
</protein>
<dbReference type="RefSeq" id="WP_092538959.1">
    <property type="nucleotide sequence ID" value="NZ_FNKQ01000005.1"/>
</dbReference>
<keyword evidence="1" id="KW-0812">Transmembrane</keyword>
<gene>
    <name evidence="2" type="ORF">DWB78_17250</name>
    <name evidence="3" type="ORF">SAMN05216278_3465</name>
</gene>
<accession>A0A1H1G1R2</accession>
<keyword evidence="1" id="KW-0472">Membrane</keyword>
<reference evidence="2 5" key="3">
    <citation type="submission" date="2018-07" db="EMBL/GenBank/DDBJ databases">
        <title>Genome sequence of extremly halophilic archaeon Halopelagius longus strain BC12-B1.</title>
        <authorList>
            <person name="Zhang X."/>
        </authorList>
    </citation>
    <scope>NUCLEOTIDE SEQUENCE [LARGE SCALE GENOMIC DNA]</scope>
    <source>
        <strain evidence="2 5">BC12-B1</strain>
    </source>
</reference>
<organism evidence="3 4">
    <name type="scientific">Halopelagius longus</name>
    <dbReference type="NCBI Taxonomy" id="1236180"/>
    <lineage>
        <taxon>Archaea</taxon>
        <taxon>Methanobacteriati</taxon>
        <taxon>Methanobacteriota</taxon>
        <taxon>Stenosarchaea group</taxon>
        <taxon>Halobacteria</taxon>
        <taxon>Halobacteriales</taxon>
        <taxon>Haloferacaceae</taxon>
    </lineage>
</organism>